<gene>
    <name evidence="2" type="ORF">E1294_13820</name>
</gene>
<dbReference type="InterPro" id="IPR029063">
    <property type="entry name" value="SAM-dependent_MTases_sf"/>
</dbReference>
<protein>
    <submittedName>
        <fullName evidence="2">Class I SAM-dependent methyltransferase</fullName>
    </submittedName>
</protein>
<dbReference type="Pfam" id="PF13489">
    <property type="entry name" value="Methyltransf_23"/>
    <property type="match status" value="1"/>
</dbReference>
<accession>A0A4R4WVN1</accession>
<dbReference type="CDD" id="cd02440">
    <property type="entry name" value="AdoMet_MTases"/>
    <property type="match status" value="1"/>
</dbReference>
<evidence type="ECO:0000313" key="2">
    <source>
        <dbReference type="EMBL" id="TDD21698.1"/>
    </source>
</evidence>
<dbReference type="GO" id="GO:0008168">
    <property type="term" value="F:methyltransferase activity"/>
    <property type="evidence" value="ECO:0007669"/>
    <property type="project" value="UniProtKB-KW"/>
</dbReference>
<dbReference type="OrthoDB" id="9810247at2"/>
<keyword evidence="2" id="KW-0808">Transferase</keyword>
<feature type="compositionally biased region" description="Basic and acidic residues" evidence="1">
    <location>
        <begin position="39"/>
        <end position="50"/>
    </location>
</feature>
<comment type="caution">
    <text evidence="2">The sequence shown here is derived from an EMBL/GenBank/DDBJ whole genome shotgun (WGS) entry which is preliminary data.</text>
</comment>
<dbReference type="PANTHER" id="PTHR43861">
    <property type="entry name" value="TRANS-ACONITATE 2-METHYLTRANSFERASE-RELATED"/>
    <property type="match status" value="1"/>
</dbReference>
<dbReference type="EMBL" id="SMKP01000032">
    <property type="protein sequence ID" value="TDD21698.1"/>
    <property type="molecule type" value="Genomic_DNA"/>
</dbReference>
<feature type="compositionally biased region" description="Polar residues" evidence="1">
    <location>
        <begin position="1"/>
        <end position="13"/>
    </location>
</feature>
<keyword evidence="2" id="KW-0489">Methyltransferase</keyword>
<dbReference type="AlphaFoldDB" id="A0A4R4WVN1"/>
<feature type="region of interest" description="Disordered" evidence="1">
    <location>
        <begin position="1"/>
        <end position="51"/>
    </location>
</feature>
<evidence type="ECO:0000256" key="1">
    <source>
        <dbReference type="SAM" id="MobiDB-lite"/>
    </source>
</evidence>
<name>A0A4R4WVN1_9ACTN</name>
<evidence type="ECO:0000313" key="3">
    <source>
        <dbReference type="Proteomes" id="UP000294543"/>
    </source>
</evidence>
<dbReference type="Gene3D" id="3.40.50.150">
    <property type="entry name" value="Vaccinia Virus protein VP39"/>
    <property type="match status" value="1"/>
</dbReference>
<dbReference type="SUPFAM" id="SSF53335">
    <property type="entry name" value="S-adenosyl-L-methionine-dependent methyltransferases"/>
    <property type="match status" value="1"/>
</dbReference>
<reference evidence="2 3" key="1">
    <citation type="submission" date="2019-03" db="EMBL/GenBank/DDBJ databases">
        <title>Draft genome sequences of novel Actinobacteria.</title>
        <authorList>
            <person name="Sahin N."/>
            <person name="Ay H."/>
            <person name="Saygin H."/>
        </authorList>
    </citation>
    <scope>NUCLEOTIDE SEQUENCE [LARGE SCALE GENOMIC DNA]</scope>
    <source>
        <strain evidence="2 3">KC712</strain>
    </source>
</reference>
<dbReference type="GO" id="GO:0032259">
    <property type="term" value="P:methylation"/>
    <property type="evidence" value="ECO:0007669"/>
    <property type="project" value="UniProtKB-KW"/>
</dbReference>
<sequence>MSTGSVRQRSCRASTGAARGRSGPVSADEGAFARATGRTAEREDGGPDKPRYRRYQYDLIAPHCGRSVLEVGAGLGEFAAQFTGLDRLVVTDVDPDAVALLKERFASAPEVEAMQFDLSSGAQLERPVETVIAINVLEHFEDDAAILTLLAGSVAPGGTIVLWVPAYMSLYGEFDRKVGHFRRYTPATLRDAARRAGLGVTLARPVNLLGGLAWWAAVRMGKAGSPKAGAVGLYDKVIVPVTRVLDRVLPIPFGQSVLGVLRVPHDGERTGRD</sequence>
<proteinExistence type="predicted"/>
<keyword evidence="3" id="KW-1185">Reference proteome</keyword>
<dbReference type="Proteomes" id="UP000294543">
    <property type="component" value="Unassembled WGS sequence"/>
</dbReference>
<organism evidence="2 3">
    <name type="scientific">Nonomuraea diastatica</name>
    <dbReference type="NCBI Taxonomy" id="1848329"/>
    <lineage>
        <taxon>Bacteria</taxon>
        <taxon>Bacillati</taxon>
        <taxon>Actinomycetota</taxon>
        <taxon>Actinomycetes</taxon>
        <taxon>Streptosporangiales</taxon>
        <taxon>Streptosporangiaceae</taxon>
        <taxon>Nonomuraea</taxon>
    </lineage>
</organism>